<reference evidence="2 3" key="1">
    <citation type="submission" date="2024-06" db="EMBL/GenBank/DDBJ databases">
        <title>The Natural Products Discovery Center: Release of the First 8490 Sequenced Strains for Exploring Actinobacteria Biosynthetic Diversity.</title>
        <authorList>
            <person name="Kalkreuter E."/>
            <person name="Kautsar S.A."/>
            <person name="Yang D."/>
            <person name="Bader C.D."/>
            <person name="Teijaro C.N."/>
            <person name="Fluegel L."/>
            <person name="Davis C.M."/>
            <person name="Simpson J.R."/>
            <person name="Lauterbach L."/>
            <person name="Steele A.D."/>
            <person name="Gui C."/>
            <person name="Meng S."/>
            <person name="Li G."/>
            <person name="Viehrig K."/>
            <person name="Ye F."/>
            <person name="Su P."/>
            <person name="Kiefer A.F."/>
            <person name="Nichols A."/>
            <person name="Cepeda A.J."/>
            <person name="Yan W."/>
            <person name="Fan B."/>
            <person name="Jiang Y."/>
            <person name="Adhikari A."/>
            <person name="Zheng C.-J."/>
            <person name="Schuster L."/>
            <person name="Cowan T.M."/>
            <person name="Smanski M.J."/>
            <person name="Chevrette M.G."/>
            <person name="De Carvalho L.P.S."/>
            <person name="Shen B."/>
        </authorList>
    </citation>
    <scope>NUCLEOTIDE SEQUENCE [LARGE SCALE GENOMIC DNA]</scope>
    <source>
        <strain evidence="2 3">NPDC050100</strain>
    </source>
</reference>
<dbReference type="Pfam" id="PF09414">
    <property type="entry name" value="RNA_ligase"/>
    <property type="match status" value="1"/>
</dbReference>
<evidence type="ECO:0000313" key="3">
    <source>
        <dbReference type="Proteomes" id="UP001551675"/>
    </source>
</evidence>
<name>A0ABV3GI90_MICGL</name>
<proteinExistence type="predicted"/>
<sequence>MRHLAYPKIPTAERSGGTVLGGPWAATEKVHGAQMVIAYDGRNICVGKRKAWLRSDEPFFGWQLLRGRFEKVAKAALARGDAAVRVFGELYGGSYPHRDVTPMPGVTPVQTGIWYSPEIRFALFDVLRHKEPGDPGVFLAYADVASIAADADLDVVPLLARGSRSDLDTLPVRFPSRVPQALGLPGLPDNVAEGIVLRPDSPLSPEQRPILKLKIEEFDERRFDQSRPWDPQVILAPEELGQVARAMVNGPRLASARSKVGPSALDELLDEVVLDIMVDLSAAFPAAMGTLGGDDEEYLQASIRTVAARLEVGGHNQA</sequence>
<dbReference type="EMBL" id="JBFALK010000012">
    <property type="protein sequence ID" value="MEV0971358.1"/>
    <property type="molecule type" value="Genomic_DNA"/>
</dbReference>
<dbReference type="GO" id="GO:0016874">
    <property type="term" value="F:ligase activity"/>
    <property type="evidence" value="ECO:0007669"/>
    <property type="project" value="UniProtKB-KW"/>
</dbReference>
<organism evidence="2 3">
    <name type="scientific">Microtetraspora glauca</name>
    <dbReference type="NCBI Taxonomy" id="1996"/>
    <lineage>
        <taxon>Bacteria</taxon>
        <taxon>Bacillati</taxon>
        <taxon>Actinomycetota</taxon>
        <taxon>Actinomycetes</taxon>
        <taxon>Streptosporangiales</taxon>
        <taxon>Streptosporangiaceae</taxon>
        <taxon>Microtetraspora</taxon>
    </lineage>
</organism>
<dbReference type="Proteomes" id="UP001551675">
    <property type="component" value="Unassembled WGS sequence"/>
</dbReference>
<comment type="caution">
    <text evidence="2">The sequence shown here is derived from an EMBL/GenBank/DDBJ whole genome shotgun (WGS) entry which is preliminary data.</text>
</comment>
<dbReference type="InterPro" id="IPR021122">
    <property type="entry name" value="RNA_ligase_dom_REL/Rnl2"/>
</dbReference>
<dbReference type="RefSeq" id="WP_061253636.1">
    <property type="nucleotide sequence ID" value="NZ_JBFALK010000012.1"/>
</dbReference>
<dbReference type="Gene3D" id="3.30.470.30">
    <property type="entry name" value="DNA ligase/mRNA capping enzyme"/>
    <property type="match status" value="1"/>
</dbReference>
<dbReference type="SUPFAM" id="SSF56091">
    <property type="entry name" value="DNA ligase/mRNA capping enzyme, catalytic domain"/>
    <property type="match status" value="1"/>
</dbReference>
<gene>
    <name evidence="2" type="ORF">AB0I59_22250</name>
</gene>
<protein>
    <submittedName>
        <fullName evidence="2">RNA ligase family protein</fullName>
    </submittedName>
</protein>
<keyword evidence="2" id="KW-0436">Ligase</keyword>
<evidence type="ECO:0000259" key="1">
    <source>
        <dbReference type="Pfam" id="PF09414"/>
    </source>
</evidence>
<accession>A0ABV3GI90</accession>
<dbReference type="Gene3D" id="3.30.1490.70">
    <property type="match status" value="1"/>
</dbReference>
<keyword evidence="3" id="KW-1185">Reference proteome</keyword>
<evidence type="ECO:0000313" key="2">
    <source>
        <dbReference type="EMBL" id="MEV0971358.1"/>
    </source>
</evidence>
<feature type="domain" description="RNA ligase" evidence="1">
    <location>
        <begin position="23"/>
        <end position="214"/>
    </location>
</feature>